<dbReference type="OrthoDB" id="6931832at2759"/>
<name>A0A4Y2BX15_ARAVE</name>
<organism evidence="1 2">
    <name type="scientific">Araneus ventricosus</name>
    <name type="common">Orbweaver spider</name>
    <name type="synonym">Epeira ventricosa</name>
    <dbReference type="NCBI Taxonomy" id="182803"/>
    <lineage>
        <taxon>Eukaryota</taxon>
        <taxon>Metazoa</taxon>
        <taxon>Ecdysozoa</taxon>
        <taxon>Arthropoda</taxon>
        <taxon>Chelicerata</taxon>
        <taxon>Arachnida</taxon>
        <taxon>Araneae</taxon>
        <taxon>Araneomorphae</taxon>
        <taxon>Entelegynae</taxon>
        <taxon>Araneoidea</taxon>
        <taxon>Araneidae</taxon>
        <taxon>Araneus</taxon>
    </lineage>
</organism>
<gene>
    <name evidence="1" type="ORF">AVEN_118930_1</name>
</gene>
<dbReference type="Proteomes" id="UP000499080">
    <property type="component" value="Unassembled WGS sequence"/>
</dbReference>
<sequence length="87" mass="9684">MKHKAQGTEEKPNQIFQACTSGISLDASVQLPNSIALQRTIERMRRKMALPYPNPASVADIAILVIFEIPQGKKNFVLWGSEENDSD</sequence>
<reference evidence="1 2" key="1">
    <citation type="journal article" date="2019" name="Sci. Rep.">
        <title>Orb-weaving spider Araneus ventricosus genome elucidates the spidroin gene catalogue.</title>
        <authorList>
            <person name="Kono N."/>
            <person name="Nakamura H."/>
            <person name="Ohtoshi R."/>
            <person name="Moran D.A.P."/>
            <person name="Shinohara A."/>
            <person name="Yoshida Y."/>
            <person name="Fujiwara M."/>
            <person name="Mori M."/>
            <person name="Tomita M."/>
            <person name="Arakawa K."/>
        </authorList>
    </citation>
    <scope>NUCLEOTIDE SEQUENCE [LARGE SCALE GENOMIC DNA]</scope>
</reference>
<evidence type="ECO:0000313" key="1">
    <source>
        <dbReference type="EMBL" id="GBL96791.1"/>
    </source>
</evidence>
<accession>A0A4Y2BX15</accession>
<dbReference type="EMBL" id="BGPR01000124">
    <property type="protein sequence ID" value="GBL96791.1"/>
    <property type="molecule type" value="Genomic_DNA"/>
</dbReference>
<comment type="caution">
    <text evidence="1">The sequence shown here is derived from an EMBL/GenBank/DDBJ whole genome shotgun (WGS) entry which is preliminary data.</text>
</comment>
<keyword evidence="2" id="KW-1185">Reference proteome</keyword>
<evidence type="ECO:0000313" key="2">
    <source>
        <dbReference type="Proteomes" id="UP000499080"/>
    </source>
</evidence>
<proteinExistence type="predicted"/>
<dbReference type="AlphaFoldDB" id="A0A4Y2BX15"/>
<protein>
    <submittedName>
        <fullName evidence="1">Uncharacterized protein</fullName>
    </submittedName>
</protein>